<sequence length="63" mass="7247">MYRVEGSNGSYDLYRVNSKGHDHHVKSVPTELEALQAGFDLANYDLQIAILDYKELEKKLAEY</sequence>
<evidence type="ECO:0000313" key="4">
    <source>
        <dbReference type="Proteomes" id="UP000014160"/>
    </source>
</evidence>
<dbReference type="Proteomes" id="UP000014160">
    <property type="component" value="Unassembled WGS sequence"/>
</dbReference>
<keyword evidence="4" id="KW-1185">Reference proteome</keyword>
<reference evidence="2 4" key="2">
    <citation type="submission" date="2013-03" db="EMBL/GenBank/DDBJ databases">
        <title>The Genome Sequence of Enterococcus gilvus ATCC BAA-350 (PacBio/Illumina hybrid assembly).</title>
        <authorList>
            <consortium name="The Broad Institute Genomics Platform"/>
            <consortium name="The Broad Institute Genome Sequencing Center for Infectious Disease"/>
            <person name="Earl A."/>
            <person name="Russ C."/>
            <person name="Gilmore M."/>
            <person name="Surin D."/>
            <person name="Walker B."/>
            <person name="Young S."/>
            <person name="Zeng Q."/>
            <person name="Gargeya S."/>
            <person name="Fitzgerald M."/>
            <person name="Haas B."/>
            <person name="Abouelleil A."/>
            <person name="Allen A.W."/>
            <person name="Alvarado L."/>
            <person name="Arachchi H.M."/>
            <person name="Berlin A.M."/>
            <person name="Chapman S.B."/>
            <person name="Gainer-Dewar J."/>
            <person name="Goldberg J."/>
            <person name="Griggs A."/>
            <person name="Gujja S."/>
            <person name="Hansen M."/>
            <person name="Howarth C."/>
            <person name="Imamovic A."/>
            <person name="Ireland A."/>
            <person name="Larimer J."/>
            <person name="McCowan C."/>
            <person name="Murphy C."/>
            <person name="Pearson M."/>
            <person name="Poon T.W."/>
            <person name="Priest M."/>
            <person name="Roberts A."/>
            <person name="Saif S."/>
            <person name="Shea T."/>
            <person name="Sisk P."/>
            <person name="Sykes S."/>
            <person name="Wortman J."/>
            <person name="Nusbaum C."/>
            <person name="Birren B."/>
        </authorList>
    </citation>
    <scope>NUCLEOTIDE SEQUENCE [LARGE SCALE GENOMIC DNA]</scope>
    <source>
        <strain evidence="2 4">ATCC BAA-350</strain>
    </source>
</reference>
<dbReference type="Proteomes" id="UP000013750">
    <property type="component" value="Unassembled WGS sequence"/>
</dbReference>
<evidence type="ECO:0000313" key="1">
    <source>
        <dbReference type="EMBL" id="EOI51587.1"/>
    </source>
</evidence>
<gene>
    <name evidence="2" type="ORF">I592_04003</name>
    <name evidence="1" type="ORF">UKC_04128</name>
</gene>
<organism evidence="1 3">
    <name type="scientific">Enterococcus gilvus ATCC BAA-350</name>
    <dbReference type="NCBI Taxonomy" id="1158614"/>
    <lineage>
        <taxon>Bacteria</taxon>
        <taxon>Bacillati</taxon>
        <taxon>Bacillota</taxon>
        <taxon>Bacilli</taxon>
        <taxon>Lactobacillales</taxon>
        <taxon>Enterococcaceae</taxon>
        <taxon>Enterococcus</taxon>
    </lineage>
</organism>
<reference evidence="1 3" key="1">
    <citation type="submission" date="2013-02" db="EMBL/GenBank/DDBJ databases">
        <title>The Genome Sequence of Enterococcus gilvus ATCC BAA-350.</title>
        <authorList>
            <consortium name="The Broad Institute Genome Sequencing Platform"/>
            <consortium name="The Broad Institute Genome Sequencing Center for Infectious Disease"/>
            <person name="Earl A.M."/>
            <person name="Gilmore M.S."/>
            <person name="Lebreton F."/>
            <person name="Walker B."/>
            <person name="Young S.K."/>
            <person name="Zeng Q."/>
            <person name="Gargeya S."/>
            <person name="Fitzgerald M."/>
            <person name="Haas B."/>
            <person name="Abouelleil A."/>
            <person name="Alvarado L."/>
            <person name="Arachchi H.M."/>
            <person name="Berlin A.M."/>
            <person name="Chapman S.B."/>
            <person name="Dewar J."/>
            <person name="Goldberg J."/>
            <person name="Griggs A."/>
            <person name="Gujja S."/>
            <person name="Hansen M."/>
            <person name="Howarth C."/>
            <person name="Imamovic A."/>
            <person name="Larimer J."/>
            <person name="McCowan C."/>
            <person name="Murphy C."/>
            <person name="Neiman D."/>
            <person name="Pearson M."/>
            <person name="Priest M."/>
            <person name="Roberts A."/>
            <person name="Saif S."/>
            <person name="Shea T."/>
            <person name="Sisk P."/>
            <person name="Sykes S."/>
            <person name="Wortman J."/>
            <person name="Nusbaum C."/>
            <person name="Birren B."/>
        </authorList>
    </citation>
    <scope>NUCLEOTIDE SEQUENCE [LARGE SCALE GENOMIC DNA]</scope>
    <source>
        <strain evidence="1 3">ATCC BAA-350</strain>
    </source>
</reference>
<evidence type="ECO:0000313" key="2">
    <source>
        <dbReference type="EMBL" id="EOW78410.1"/>
    </source>
</evidence>
<dbReference type="HOGENOM" id="CLU_2878902_0_0_9"/>
<name>R2XNL7_9ENTE</name>
<dbReference type="RefSeq" id="WP_010782441.1">
    <property type="nucleotide sequence ID" value="NZ_ASWH01000003.1"/>
</dbReference>
<dbReference type="EMBL" id="AJDQ01000032">
    <property type="protein sequence ID" value="EOI51587.1"/>
    <property type="molecule type" value="Genomic_DNA"/>
</dbReference>
<protein>
    <submittedName>
        <fullName evidence="1">Uncharacterized protein</fullName>
    </submittedName>
</protein>
<proteinExistence type="predicted"/>
<dbReference type="EMBL" id="ASWH01000003">
    <property type="protein sequence ID" value="EOW78410.1"/>
    <property type="molecule type" value="Genomic_DNA"/>
</dbReference>
<dbReference type="AlphaFoldDB" id="R2XNL7"/>
<accession>R2XNL7</accession>
<evidence type="ECO:0000313" key="3">
    <source>
        <dbReference type="Proteomes" id="UP000013750"/>
    </source>
</evidence>
<dbReference type="PATRIC" id="fig|1158614.3.peg.4104"/>
<comment type="caution">
    <text evidence="1">The sequence shown here is derived from an EMBL/GenBank/DDBJ whole genome shotgun (WGS) entry which is preliminary data.</text>
</comment>